<dbReference type="RefSeq" id="WP_188437943.1">
    <property type="nucleotide sequence ID" value="NZ_BMCM01000006.1"/>
</dbReference>
<evidence type="ECO:0000313" key="2">
    <source>
        <dbReference type="EMBL" id="GGD88920.1"/>
    </source>
</evidence>
<evidence type="ECO:0000256" key="1">
    <source>
        <dbReference type="SAM" id="MobiDB-lite"/>
    </source>
</evidence>
<gene>
    <name evidence="2" type="ORF">GCM10007269_34480</name>
</gene>
<keyword evidence="3" id="KW-1185">Reference proteome</keyword>
<proteinExistence type="predicted"/>
<protein>
    <submittedName>
        <fullName evidence="2">Uncharacterized protein</fullName>
    </submittedName>
</protein>
<evidence type="ECO:0000313" key="3">
    <source>
        <dbReference type="Proteomes" id="UP000629365"/>
    </source>
</evidence>
<reference evidence="3" key="1">
    <citation type="journal article" date="2019" name="Int. J. Syst. Evol. Microbiol.">
        <title>The Global Catalogue of Microorganisms (GCM) 10K type strain sequencing project: providing services to taxonomists for standard genome sequencing and annotation.</title>
        <authorList>
            <consortium name="The Broad Institute Genomics Platform"/>
            <consortium name="The Broad Institute Genome Sequencing Center for Infectious Disease"/>
            <person name="Wu L."/>
            <person name="Ma J."/>
        </authorList>
    </citation>
    <scope>NUCLEOTIDE SEQUENCE [LARGE SCALE GENOMIC DNA]</scope>
    <source>
        <strain evidence="3">CCM 7640</strain>
    </source>
</reference>
<accession>A0ABQ1S392</accession>
<feature type="region of interest" description="Disordered" evidence="1">
    <location>
        <begin position="21"/>
        <end position="43"/>
    </location>
</feature>
<sequence>MAMQLNEAALTHARGLLRRGEFTDDERDDWSEHAPTTDQENDFIEKNGLAEFAKWHLGEDTDMGEDTKGRYHFPYGDFSKLHRCAVISGESRAGQYKHDSVEKALKDLLDGIDRKAGRDE</sequence>
<organism evidence="2 3">
    <name type="scientific">Microbacterium murale</name>
    <dbReference type="NCBI Taxonomy" id="1081040"/>
    <lineage>
        <taxon>Bacteria</taxon>
        <taxon>Bacillati</taxon>
        <taxon>Actinomycetota</taxon>
        <taxon>Actinomycetes</taxon>
        <taxon>Micrococcales</taxon>
        <taxon>Microbacteriaceae</taxon>
        <taxon>Microbacterium</taxon>
    </lineage>
</organism>
<dbReference type="Proteomes" id="UP000629365">
    <property type="component" value="Unassembled WGS sequence"/>
</dbReference>
<dbReference type="EMBL" id="BMCM01000006">
    <property type="protein sequence ID" value="GGD88920.1"/>
    <property type="molecule type" value="Genomic_DNA"/>
</dbReference>
<comment type="caution">
    <text evidence="2">The sequence shown here is derived from an EMBL/GenBank/DDBJ whole genome shotgun (WGS) entry which is preliminary data.</text>
</comment>
<name>A0ABQ1S392_9MICO</name>